<organism evidence="2 3">
    <name type="scientific">Coprinellus micaceus</name>
    <name type="common">Glistening ink-cap mushroom</name>
    <name type="synonym">Coprinus micaceus</name>
    <dbReference type="NCBI Taxonomy" id="71717"/>
    <lineage>
        <taxon>Eukaryota</taxon>
        <taxon>Fungi</taxon>
        <taxon>Dikarya</taxon>
        <taxon>Basidiomycota</taxon>
        <taxon>Agaricomycotina</taxon>
        <taxon>Agaricomycetes</taxon>
        <taxon>Agaricomycetidae</taxon>
        <taxon>Agaricales</taxon>
        <taxon>Agaricineae</taxon>
        <taxon>Psathyrellaceae</taxon>
        <taxon>Coprinellus</taxon>
    </lineage>
</organism>
<sequence length="346" mass="40407">REEDDEGKKDRRQTYQLKTKDLPEDLGGLKRALEFHLRLLWLLLTGKAIPTDPEDAILCAFRAQFKTKKALLAQSTSGRILLSVKKVIGAAHLRKVSSRSKIVQHARKMDETLILYIDTRIAMFGLSRWCPDLRQSAYSVYNQACRLIALETFRHAARSHAYAEFAPNLAYLDDMEFLIRLYDHIVHHYHFSRYTREINSPGVVQESEESNTAYRSRQRLGDARLAYMQMNSYDPLLFALAEHGATSDDEEDPNERNVYHIRRRPERSTAANTFIRDFDQVRERNTRLDQSKRWRERKRRVPSNQKDTSFPTLPQNMPIDYFDPDFYNSLEASLRARIAIPEVALL</sequence>
<keyword evidence="3" id="KW-1185">Reference proteome</keyword>
<dbReference type="STRING" id="71717.A0A4Y7SLR7"/>
<reference evidence="2 3" key="1">
    <citation type="journal article" date="2019" name="Nat. Ecol. Evol.">
        <title>Megaphylogeny resolves global patterns of mushroom evolution.</title>
        <authorList>
            <person name="Varga T."/>
            <person name="Krizsan K."/>
            <person name="Foldi C."/>
            <person name="Dima B."/>
            <person name="Sanchez-Garcia M."/>
            <person name="Sanchez-Ramirez S."/>
            <person name="Szollosi G.J."/>
            <person name="Szarkandi J.G."/>
            <person name="Papp V."/>
            <person name="Albert L."/>
            <person name="Andreopoulos W."/>
            <person name="Angelini C."/>
            <person name="Antonin V."/>
            <person name="Barry K.W."/>
            <person name="Bougher N.L."/>
            <person name="Buchanan P."/>
            <person name="Buyck B."/>
            <person name="Bense V."/>
            <person name="Catcheside P."/>
            <person name="Chovatia M."/>
            <person name="Cooper J."/>
            <person name="Damon W."/>
            <person name="Desjardin D."/>
            <person name="Finy P."/>
            <person name="Geml J."/>
            <person name="Haridas S."/>
            <person name="Hughes K."/>
            <person name="Justo A."/>
            <person name="Karasinski D."/>
            <person name="Kautmanova I."/>
            <person name="Kiss B."/>
            <person name="Kocsube S."/>
            <person name="Kotiranta H."/>
            <person name="LaButti K.M."/>
            <person name="Lechner B.E."/>
            <person name="Liimatainen K."/>
            <person name="Lipzen A."/>
            <person name="Lukacs Z."/>
            <person name="Mihaltcheva S."/>
            <person name="Morgado L.N."/>
            <person name="Niskanen T."/>
            <person name="Noordeloos M.E."/>
            <person name="Ohm R.A."/>
            <person name="Ortiz-Santana B."/>
            <person name="Ovrebo C."/>
            <person name="Racz N."/>
            <person name="Riley R."/>
            <person name="Savchenko A."/>
            <person name="Shiryaev A."/>
            <person name="Soop K."/>
            <person name="Spirin V."/>
            <person name="Szebenyi C."/>
            <person name="Tomsovsky M."/>
            <person name="Tulloss R.E."/>
            <person name="Uehling J."/>
            <person name="Grigoriev I.V."/>
            <person name="Vagvolgyi C."/>
            <person name="Papp T."/>
            <person name="Martin F.M."/>
            <person name="Miettinen O."/>
            <person name="Hibbett D.S."/>
            <person name="Nagy L.G."/>
        </authorList>
    </citation>
    <scope>NUCLEOTIDE SEQUENCE [LARGE SCALE GENOMIC DNA]</scope>
    <source>
        <strain evidence="2 3">FP101781</strain>
    </source>
</reference>
<dbReference type="OrthoDB" id="3056461at2759"/>
<comment type="caution">
    <text evidence="2">The sequence shown here is derived from an EMBL/GenBank/DDBJ whole genome shotgun (WGS) entry which is preliminary data.</text>
</comment>
<name>A0A4Y7SLR7_COPMI</name>
<dbReference type="AlphaFoldDB" id="A0A4Y7SLR7"/>
<feature type="compositionally biased region" description="Polar residues" evidence="1">
    <location>
        <begin position="302"/>
        <end position="315"/>
    </location>
</feature>
<evidence type="ECO:0000313" key="3">
    <source>
        <dbReference type="Proteomes" id="UP000298030"/>
    </source>
</evidence>
<feature type="non-terminal residue" evidence="2">
    <location>
        <position position="346"/>
    </location>
</feature>
<evidence type="ECO:0000256" key="1">
    <source>
        <dbReference type="SAM" id="MobiDB-lite"/>
    </source>
</evidence>
<dbReference type="Proteomes" id="UP000298030">
    <property type="component" value="Unassembled WGS sequence"/>
</dbReference>
<accession>A0A4Y7SLR7</accession>
<feature type="region of interest" description="Disordered" evidence="1">
    <location>
        <begin position="289"/>
        <end position="315"/>
    </location>
</feature>
<evidence type="ECO:0000313" key="2">
    <source>
        <dbReference type="EMBL" id="TEB22702.1"/>
    </source>
</evidence>
<protein>
    <submittedName>
        <fullName evidence="2">Uncharacterized protein</fullName>
    </submittedName>
</protein>
<feature type="non-terminal residue" evidence="2">
    <location>
        <position position="1"/>
    </location>
</feature>
<dbReference type="EMBL" id="QPFP01000087">
    <property type="protein sequence ID" value="TEB22702.1"/>
    <property type="molecule type" value="Genomic_DNA"/>
</dbReference>
<gene>
    <name evidence="2" type="ORF">FA13DRAFT_1595691</name>
</gene>
<proteinExistence type="predicted"/>